<dbReference type="InterPro" id="IPR007470">
    <property type="entry name" value="HemX"/>
</dbReference>
<dbReference type="Pfam" id="PF04375">
    <property type="entry name" value="HemX"/>
    <property type="match status" value="1"/>
</dbReference>
<keyword evidence="2" id="KW-0812">Transmembrane</keyword>
<feature type="region of interest" description="Disordered" evidence="1">
    <location>
        <begin position="1"/>
        <end position="65"/>
    </location>
</feature>
<proteinExistence type="predicted"/>
<name>A0ABN4YHJ9_9GAMM</name>
<gene>
    <name evidence="3" type="ORF">SJ2017_3793</name>
</gene>
<dbReference type="EMBL" id="CP020472">
    <property type="protein sequence ID" value="ARD24031.1"/>
    <property type="molecule type" value="Genomic_DNA"/>
</dbReference>
<feature type="compositionally biased region" description="Polar residues" evidence="1">
    <location>
        <begin position="43"/>
        <end position="54"/>
    </location>
</feature>
<keyword evidence="4" id="KW-1185">Reference proteome</keyword>
<evidence type="ECO:0008006" key="5">
    <source>
        <dbReference type="Google" id="ProtNLM"/>
    </source>
</evidence>
<evidence type="ECO:0000256" key="1">
    <source>
        <dbReference type="SAM" id="MobiDB-lite"/>
    </source>
</evidence>
<dbReference type="Proteomes" id="UP000191820">
    <property type="component" value="Chromosome"/>
</dbReference>
<evidence type="ECO:0000313" key="4">
    <source>
        <dbReference type="Proteomes" id="UP000191820"/>
    </source>
</evidence>
<sequence>MEHKKQASTSTPESNEAPSESVNEVNSVTENQTSSHTDADSTDLPTNKVPSSIHSDAPSDKPKHNKSSWWVRLSILLCLIIALAGIGISYLLLIELESQKIELQTQYQQTQAISNEVTEALIEPKRRIAELEVQQQNDTLAYQQQNQLAKSHQQLQERVATLAQRNPNHWMASEAEYLVRMAGRKLWLENDPKTAAGLLKSADDRIEAMKDPALLPIRRALAHDLAQTNAIKTTDVAGTIYTIDGILNQLDSLPLNRAKAQSAEDLAEQHVITDSLDDWQSNLAKTWHSVTDGFITIRKRTTDIEPLLAPDQQWYLIENIRNKLLQAQLALYQHDEVNYRQSIGFARTWIQQYFDLDEDLTQDTMTALDALITVKIDQVKHTNFESTRLLQQLITYGSLVPAEEPQL</sequence>
<keyword evidence="2" id="KW-0472">Membrane</keyword>
<dbReference type="RefSeq" id="WP_055023607.1">
    <property type="nucleotide sequence ID" value="NZ_CP020472.1"/>
</dbReference>
<feature type="transmembrane region" description="Helical" evidence="2">
    <location>
        <begin position="69"/>
        <end position="93"/>
    </location>
</feature>
<protein>
    <recommendedName>
        <fullName evidence="5">Uroporphyrinogen-III methylase</fullName>
    </recommendedName>
</protein>
<evidence type="ECO:0000256" key="2">
    <source>
        <dbReference type="SAM" id="Phobius"/>
    </source>
</evidence>
<dbReference type="PANTHER" id="PTHR38043:SF1">
    <property type="entry name" value="PROTEIN HEMX"/>
    <property type="match status" value="1"/>
</dbReference>
<reference evidence="3 4" key="1">
    <citation type="submission" date="2017-03" db="EMBL/GenBank/DDBJ databases">
        <title>Genome sequencing of Shewanella japonica KCTC 22435.</title>
        <authorList>
            <person name="Kim K.M."/>
        </authorList>
    </citation>
    <scope>NUCLEOTIDE SEQUENCE [LARGE SCALE GENOMIC DNA]</scope>
    <source>
        <strain evidence="3 4">KCTC 22435</strain>
    </source>
</reference>
<accession>A0ABN4YHJ9</accession>
<dbReference type="PANTHER" id="PTHR38043">
    <property type="entry name" value="PROTEIN HEMX"/>
    <property type="match status" value="1"/>
</dbReference>
<evidence type="ECO:0000313" key="3">
    <source>
        <dbReference type="EMBL" id="ARD24031.1"/>
    </source>
</evidence>
<organism evidence="3 4">
    <name type="scientific">Shewanella japonica</name>
    <dbReference type="NCBI Taxonomy" id="93973"/>
    <lineage>
        <taxon>Bacteria</taxon>
        <taxon>Pseudomonadati</taxon>
        <taxon>Pseudomonadota</taxon>
        <taxon>Gammaproteobacteria</taxon>
        <taxon>Alteromonadales</taxon>
        <taxon>Shewanellaceae</taxon>
        <taxon>Shewanella</taxon>
    </lineage>
</organism>
<keyword evidence="2" id="KW-1133">Transmembrane helix</keyword>
<feature type="compositionally biased region" description="Polar residues" evidence="1">
    <location>
        <begin position="7"/>
        <end position="36"/>
    </location>
</feature>